<accession>A0A2P6MZA5</accession>
<feature type="non-terminal residue" evidence="3">
    <location>
        <position position="1"/>
    </location>
</feature>
<dbReference type="AlphaFoldDB" id="A0A2P6MZA5"/>
<dbReference type="InParanoid" id="A0A2P6MZA5"/>
<sequence>HSEADKLRWNTQKDLEESKKEESMKAAAAKKKSDRKVDESNRHPPLQLENLNLLISQQRQSYQAERNGAPNPKHVIPTTKTAKRKADQIELQELVVIEDDDSELNHPPSNSPETSRSALSTIKELLQAGEARIQELSDQLKREQDRVDLLKKGATTFGEEFIFGSFFC</sequence>
<gene>
    <name evidence="3" type="ORF">PROFUN_14557</name>
</gene>
<feature type="region of interest" description="Disordered" evidence="2">
    <location>
        <begin position="1"/>
        <end position="85"/>
    </location>
</feature>
<proteinExistence type="predicted"/>
<feature type="compositionally biased region" description="Basic and acidic residues" evidence="2">
    <location>
        <begin position="1"/>
        <end position="24"/>
    </location>
</feature>
<feature type="region of interest" description="Disordered" evidence="2">
    <location>
        <begin position="97"/>
        <end position="117"/>
    </location>
</feature>
<evidence type="ECO:0000256" key="1">
    <source>
        <dbReference type="SAM" id="Coils"/>
    </source>
</evidence>
<evidence type="ECO:0000313" key="4">
    <source>
        <dbReference type="Proteomes" id="UP000241769"/>
    </source>
</evidence>
<feature type="coiled-coil region" evidence="1">
    <location>
        <begin position="119"/>
        <end position="153"/>
    </location>
</feature>
<evidence type="ECO:0000256" key="2">
    <source>
        <dbReference type="SAM" id="MobiDB-lite"/>
    </source>
</evidence>
<reference evidence="3 4" key="1">
    <citation type="journal article" date="2018" name="Genome Biol. Evol.">
        <title>Multiple Roots of Fruiting Body Formation in Amoebozoa.</title>
        <authorList>
            <person name="Hillmann F."/>
            <person name="Forbes G."/>
            <person name="Novohradska S."/>
            <person name="Ferling I."/>
            <person name="Riege K."/>
            <person name="Groth M."/>
            <person name="Westermann M."/>
            <person name="Marz M."/>
            <person name="Spaller T."/>
            <person name="Winckler T."/>
            <person name="Schaap P."/>
            <person name="Glockner G."/>
        </authorList>
    </citation>
    <scope>NUCLEOTIDE SEQUENCE [LARGE SCALE GENOMIC DNA]</scope>
    <source>
        <strain evidence="3 4">Jena</strain>
    </source>
</reference>
<organism evidence="3 4">
    <name type="scientific">Planoprotostelium fungivorum</name>
    <dbReference type="NCBI Taxonomy" id="1890364"/>
    <lineage>
        <taxon>Eukaryota</taxon>
        <taxon>Amoebozoa</taxon>
        <taxon>Evosea</taxon>
        <taxon>Variosea</taxon>
        <taxon>Cavosteliida</taxon>
        <taxon>Cavosteliaceae</taxon>
        <taxon>Planoprotostelium</taxon>
    </lineage>
</organism>
<keyword evidence="4" id="KW-1185">Reference proteome</keyword>
<dbReference type="EMBL" id="MDYQ01000285">
    <property type="protein sequence ID" value="PRP77023.1"/>
    <property type="molecule type" value="Genomic_DNA"/>
</dbReference>
<protein>
    <submittedName>
        <fullName evidence="3">Uncharacterized protein</fullName>
    </submittedName>
</protein>
<feature type="compositionally biased region" description="Polar residues" evidence="2">
    <location>
        <begin position="49"/>
        <end position="64"/>
    </location>
</feature>
<feature type="compositionally biased region" description="Polar residues" evidence="2">
    <location>
        <begin position="107"/>
        <end position="117"/>
    </location>
</feature>
<dbReference type="Proteomes" id="UP000241769">
    <property type="component" value="Unassembled WGS sequence"/>
</dbReference>
<comment type="caution">
    <text evidence="3">The sequence shown here is derived from an EMBL/GenBank/DDBJ whole genome shotgun (WGS) entry which is preliminary data.</text>
</comment>
<evidence type="ECO:0000313" key="3">
    <source>
        <dbReference type="EMBL" id="PRP77023.1"/>
    </source>
</evidence>
<name>A0A2P6MZA5_9EUKA</name>
<keyword evidence="1" id="KW-0175">Coiled coil</keyword>